<dbReference type="GO" id="GO:0016787">
    <property type="term" value="F:hydrolase activity"/>
    <property type="evidence" value="ECO:0007669"/>
    <property type="project" value="UniProtKB-KW"/>
</dbReference>
<evidence type="ECO:0000313" key="4">
    <source>
        <dbReference type="Proteomes" id="UP000192907"/>
    </source>
</evidence>
<comment type="caution">
    <text evidence="1">Lacks conserved residue(s) required for the propagation of feature annotation.</text>
</comment>
<dbReference type="EMBL" id="FWZT01000003">
    <property type="protein sequence ID" value="SMF03228.1"/>
    <property type="molecule type" value="Genomic_DNA"/>
</dbReference>
<feature type="domain" description="HIT" evidence="2">
    <location>
        <begin position="2"/>
        <end position="104"/>
    </location>
</feature>
<dbReference type="InterPro" id="IPR036265">
    <property type="entry name" value="HIT-like_sf"/>
</dbReference>
<dbReference type="Proteomes" id="UP000192907">
    <property type="component" value="Unassembled WGS sequence"/>
</dbReference>
<dbReference type="Gene3D" id="3.30.428.10">
    <property type="entry name" value="HIT-like"/>
    <property type="match status" value="1"/>
</dbReference>
<keyword evidence="4" id="KW-1185">Reference proteome</keyword>
<sequence>MTFVLDPQLEKDCHHFGKMKLCQVLLMNDRQYPWFILVPERDGVREIYQLERDDQISFLIESNLLSKALEGLFKPDKLNVAALGNVVPQLHIHHIVRYKNDACWPKPVWGQKPPVPYAAAELEELKQRFKEAMGANFKPRLDN</sequence>
<dbReference type="OrthoDB" id="9799145at2"/>
<dbReference type="Pfam" id="PF01230">
    <property type="entry name" value="HIT"/>
    <property type="match status" value="1"/>
</dbReference>
<keyword evidence="3" id="KW-0378">Hydrolase</keyword>
<dbReference type="InterPro" id="IPR026026">
    <property type="entry name" value="HIT_Hint"/>
</dbReference>
<evidence type="ECO:0000313" key="3">
    <source>
        <dbReference type="EMBL" id="SMF03228.1"/>
    </source>
</evidence>
<dbReference type="STRING" id="1513793.SAMN06296036_103324"/>
<evidence type="ECO:0000256" key="1">
    <source>
        <dbReference type="PROSITE-ProRule" id="PRU00464"/>
    </source>
</evidence>
<dbReference type="RefSeq" id="WP_132315781.1">
    <property type="nucleotide sequence ID" value="NZ_FWZT01000003.1"/>
</dbReference>
<proteinExistence type="predicted"/>
<gene>
    <name evidence="3" type="ORF">SAMN06296036_103324</name>
</gene>
<reference evidence="4" key="1">
    <citation type="submission" date="2017-04" db="EMBL/GenBank/DDBJ databases">
        <authorList>
            <person name="Varghese N."/>
            <person name="Submissions S."/>
        </authorList>
    </citation>
    <scope>NUCLEOTIDE SEQUENCE [LARGE SCALE GENOMIC DNA]</scope>
    <source>
        <strain evidence="4">RKEM611</strain>
    </source>
</reference>
<dbReference type="SUPFAM" id="SSF54197">
    <property type="entry name" value="HIT-like"/>
    <property type="match status" value="1"/>
</dbReference>
<dbReference type="InterPro" id="IPR011146">
    <property type="entry name" value="HIT-like"/>
</dbReference>
<dbReference type="AlphaFoldDB" id="A0A1Y6BH56"/>
<dbReference type="PROSITE" id="PS51084">
    <property type="entry name" value="HIT_2"/>
    <property type="match status" value="1"/>
</dbReference>
<evidence type="ECO:0000259" key="2">
    <source>
        <dbReference type="PROSITE" id="PS51084"/>
    </source>
</evidence>
<name>A0A1Y6BH56_9BACT</name>
<organism evidence="3 4">
    <name type="scientific">Pseudobacteriovorax antillogorgiicola</name>
    <dbReference type="NCBI Taxonomy" id="1513793"/>
    <lineage>
        <taxon>Bacteria</taxon>
        <taxon>Pseudomonadati</taxon>
        <taxon>Bdellovibrionota</taxon>
        <taxon>Oligoflexia</taxon>
        <taxon>Oligoflexales</taxon>
        <taxon>Pseudobacteriovoracaceae</taxon>
        <taxon>Pseudobacteriovorax</taxon>
    </lineage>
</organism>
<protein>
    <submittedName>
        <fullName evidence="3">Diadenosine tetraphosphate (Ap4A) hydrolase</fullName>
    </submittedName>
</protein>
<dbReference type="PIRSF" id="PIRSF000714">
    <property type="entry name" value="HIT"/>
    <property type="match status" value="1"/>
</dbReference>
<accession>A0A1Y6BH56</accession>